<name>A0A9N9HGI6_9GLOM</name>
<evidence type="ECO:0000313" key="3">
    <source>
        <dbReference type="Proteomes" id="UP000789831"/>
    </source>
</evidence>
<gene>
    <name evidence="2" type="ORF">AGERDE_LOCUS12577</name>
</gene>
<dbReference type="Proteomes" id="UP000789831">
    <property type="component" value="Unassembled WGS sequence"/>
</dbReference>
<feature type="region of interest" description="Disordered" evidence="1">
    <location>
        <begin position="37"/>
        <end position="60"/>
    </location>
</feature>
<protein>
    <submittedName>
        <fullName evidence="2">724_t:CDS:1</fullName>
    </submittedName>
</protein>
<evidence type="ECO:0000256" key="1">
    <source>
        <dbReference type="SAM" id="MobiDB-lite"/>
    </source>
</evidence>
<sequence>MNQHEMELANFFAQYMRDHPEADGPEVLQKYYESKQGNAHLPETQLRGGVEVQKSNENYT</sequence>
<comment type="caution">
    <text evidence="2">The sequence shown here is derived from an EMBL/GenBank/DDBJ whole genome shotgun (WGS) entry which is preliminary data.</text>
</comment>
<accession>A0A9N9HGI6</accession>
<dbReference type="AlphaFoldDB" id="A0A9N9HGI6"/>
<reference evidence="2" key="1">
    <citation type="submission" date="2021-06" db="EMBL/GenBank/DDBJ databases">
        <authorList>
            <person name="Kallberg Y."/>
            <person name="Tangrot J."/>
            <person name="Rosling A."/>
        </authorList>
    </citation>
    <scope>NUCLEOTIDE SEQUENCE</scope>
    <source>
        <strain evidence="2">MT106</strain>
    </source>
</reference>
<organism evidence="2 3">
    <name type="scientific">Ambispora gerdemannii</name>
    <dbReference type="NCBI Taxonomy" id="144530"/>
    <lineage>
        <taxon>Eukaryota</taxon>
        <taxon>Fungi</taxon>
        <taxon>Fungi incertae sedis</taxon>
        <taxon>Mucoromycota</taxon>
        <taxon>Glomeromycotina</taxon>
        <taxon>Glomeromycetes</taxon>
        <taxon>Archaeosporales</taxon>
        <taxon>Ambisporaceae</taxon>
        <taxon>Ambispora</taxon>
    </lineage>
</organism>
<evidence type="ECO:0000313" key="2">
    <source>
        <dbReference type="EMBL" id="CAG8678808.1"/>
    </source>
</evidence>
<feature type="non-terminal residue" evidence="2">
    <location>
        <position position="60"/>
    </location>
</feature>
<keyword evidence="3" id="KW-1185">Reference proteome</keyword>
<dbReference type="EMBL" id="CAJVPL010009647">
    <property type="protein sequence ID" value="CAG8678808.1"/>
    <property type="molecule type" value="Genomic_DNA"/>
</dbReference>
<proteinExistence type="predicted"/>